<sequence length="312" mass="32900">MVRALTLFLILLLAACTTAGPSAPTGPTGTTSTTTSATADPSGRVVDLVLPSTALGRDAQVRLLLPDGWAAQPDRRWPVLYLLSGCCGSHLGWTSPGQADRLTRDLDVIVAMPEGGLAGFYTDWAEGPAWETFHLVELREALERDYRAGGDRVVAGYSMGGFGALSYTARHPGFFRAAASFSGVVHTTGTDDSRALVRRIVTQADLDPAALWPADADWAAHNPHDLADALRGVPVYLSCGDGAPGPLDSPGNEVVDALEAELWAENLATTARLTEAGAQVTADLYGPGTHTWPYWDRALENALPILTAALPG</sequence>
<dbReference type="PANTHER" id="PTHR48098">
    <property type="entry name" value="ENTEROCHELIN ESTERASE-RELATED"/>
    <property type="match status" value="1"/>
</dbReference>
<dbReference type="Pfam" id="PF00756">
    <property type="entry name" value="Esterase"/>
    <property type="match status" value="1"/>
</dbReference>
<reference evidence="3 4" key="1">
    <citation type="journal article" date="2009" name="Stand. Genomic Sci.">
        <title>Complete genome sequence of Actinosynnema mirum type strain (101).</title>
        <authorList>
            <person name="Land M."/>
            <person name="Lapidus A."/>
            <person name="Mayilraj S."/>
            <person name="Chen F."/>
            <person name="Copeland A."/>
            <person name="Del Rio T.G."/>
            <person name="Nolan M."/>
            <person name="Lucas S."/>
            <person name="Tice H."/>
            <person name="Cheng J.F."/>
            <person name="Chertkov O."/>
            <person name="Bruce D."/>
            <person name="Goodwin L."/>
            <person name="Pitluck S."/>
            <person name="Rohde M."/>
            <person name="Goker M."/>
            <person name="Pati A."/>
            <person name="Ivanova N."/>
            <person name="Mavromatis K."/>
            <person name="Chen A."/>
            <person name="Palaniappan K."/>
            <person name="Hauser L."/>
            <person name="Chang Y.J."/>
            <person name="Jeffries C.C."/>
            <person name="Brettin T."/>
            <person name="Detter J.C."/>
            <person name="Han C."/>
            <person name="Chain P."/>
            <person name="Tindall B.J."/>
            <person name="Bristow J."/>
            <person name="Eisen J.A."/>
            <person name="Markowitz V."/>
            <person name="Hugenholtz P."/>
            <person name="Kyrpides N.C."/>
            <person name="Klenk H.P."/>
        </authorList>
    </citation>
    <scope>NUCLEOTIDE SEQUENCE [LARGE SCALE GENOMIC DNA]</scope>
    <source>
        <strain evidence="4">ATCC 29888 / DSM 43827 / JCM 3225 / NBRC 14064 / NCIMB 13271 / NRRL B-12336 / IMRU 3971 / 101</strain>
    </source>
</reference>
<dbReference type="ESTHER" id="actmd-c6wnr8">
    <property type="family name" value="A85-Mycolyl-transferase"/>
</dbReference>
<gene>
    <name evidence="3" type="ordered locus">Amir_1031</name>
</gene>
<dbReference type="InterPro" id="IPR029058">
    <property type="entry name" value="AB_hydrolase_fold"/>
</dbReference>
<feature type="region of interest" description="Disordered" evidence="1">
    <location>
        <begin position="21"/>
        <end position="40"/>
    </location>
</feature>
<feature type="chain" id="PRO_5038936089" evidence="2">
    <location>
        <begin position="20"/>
        <end position="312"/>
    </location>
</feature>
<evidence type="ECO:0000256" key="2">
    <source>
        <dbReference type="SAM" id="SignalP"/>
    </source>
</evidence>
<dbReference type="GO" id="GO:0016747">
    <property type="term" value="F:acyltransferase activity, transferring groups other than amino-acyl groups"/>
    <property type="evidence" value="ECO:0007669"/>
    <property type="project" value="TreeGrafter"/>
</dbReference>
<dbReference type="STRING" id="446462.Amir_1031"/>
<dbReference type="KEGG" id="ami:Amir_1031"/>
<dbReference type="Gene3D" id="3.40.50.1820">
    <property type="entry name" value="alpha/beta hydrolase"/>
    <property type="match status" value="1"/>
</dbReference>
<dbReference type="EMBL" id="CP001630">
    <property type="protein sequence ID" value="ACU34987.1"/>
    <property type="molecule type" value="Genomic_DNA"/>
</dbReference>
<evidence type="ECO:0000313" key="4">
    <source>
        <dbReference type="Proteomes" id="UP000002213"/>
    </source>
</evidence>
<dbReference type="AlphaFoldDB" id="C6WNR8"/>
<dbReference type="eggNOG" id="COG0627">
    <property type="taxonomic scope" value="Bacteria"/>
</dbReference>
<evidence type="ECO:0000313" key="3">
    <source>
        <dbReference type="EMBL" id="ACU34987.1"/>
    </source>
</evidence>
<keyword evidence="4" id="KW-1185">Reference proteome</keyword>
<proteinExistence type="predicted"/>
<organism evidence="3 4">
    <name type="scientific">Actinosynnema mirum (strain ATCC 29888 / DSM 43827 / JCM 3225 / NBRC 14064 / NCIMB 13271 / NRRL B-12336 / IMRU 3971 / 101)</name>
    <dbReference type="NCBI Taxonomy" id="446462"/>
    <lineage>
        <taxon>Bacteria</taxon>
        <taxon>Bacillati</taxon>
        <taxon>Actinomycetota</taxon>
        <taxon>Actinomycetes</taxon>
        <taxon>Pseudonocardiales</taxon>
        <taxon>Pseudonocardiaceae</taxon>
        <taxon>Actinosynnema</taxon>
    </lineage>
</organism>
<dbReference type="PANTHER" id="PTHR48098:SF1">
    <property type="entry name" value="DIACYLGLYCEROL ACYLTRANSFERASE_MYCOLYLTRANSFERASE AG85A"/>
    <property type="match status" value="1"/>
</dbReference>
<dbReference type="HOGENOM" id="CLU_026624_1_0_11"/>
<keyword evidence="2" id="KW-0732">Signal</keyword>
<accession>C6WNR8</accession>
<dbReference type="InterPro" id="IPR050583">
    <property type="entry name" value="Mycobacterial_A85_antigen"/>
</dbReference>
<evidence type="ECO:0000256" key="1">
    <source>
        <dbReference type="SAM" id="MobiDB-lite"/>
    </source>
</evidence>
<dbReference type="PROSITE" id="PS51257">
    <property type="entry name" value="PROKAR_LIPOPROTEIN"/>
    <property type="match status" value="1"/>
</dbReference>
<name>C6WNR8_ACTMD</name>
<dbReference type="Proteomes" id="UP000002213">
    <property type="component" value="Chromosome"/>
</dbReference>
<feature type="signal peptide" evidence="2">
    <location>
        <begin position="1"/>
        <end position="19"/>
    </location>
</feature>
<protein>
    <submittedName>
        <fullName evidence="3">Putative esterase</fullName>
    </submittedName>
</protein>
<dbReference type="SUPFAM" id="SSF53474">
    <property type="entry name" value="alpha/beta-Hydrolases"/>
    <property type="match status" value="1"/>
</dbReference>
<dbReference type="InterPro" id="IPR000801">
    <property type="entry name" value="Esterase-like"/>
</dbReference>